<dbReference type="Proteomes" id="UP000054485">
    <property type="component" value="Unassembled WGS sequence"/>
</dbReference>
<reference evidence="5" key="2">
    <citation type="submission" date="2015-01" db="EMBL/GenBank/DDBJ databases">
        <title>Evolutionary Origins and Diversification of the Mycorrhizal Mutualists.</title>
        <authorList>
            <consortium name="DOE Joint Genome Institute"/>
            <consortium name="Mycorrhizal Genomics Consortium"/>
            <person name="Kohler A."/>
            <person name="Kuo A."/>
            <person name="Nagy L.G."/>
            <person name="Floudas D."/>
            <person name="Copeland A."/>
            <person name="Barry K.W."/>
            <person name="Cichocki N."/>
            <person name="Veneault-Fourrey C."/>
            <person name="LaButti K."/>
            <person name="Lindquist E.A."/>
            <person name="Lipzen A."/>
            <person name="Lundell T."/>
            <person name="Morin E."/>
            <person name="Murat C."/>
            <person name="Riley R."/>
            <person name="Ohm R."/>
            <person name="Sun H."/>
            <person name="Tunlid A."/>
            <person name="Henrissat B."/>
            <person name="Grigoriev I.V."/>
            <person name="Hibbett D.S."/>
            <person name="Martin F."/>
        </authorList>
    </citation>
    <scope>NUCLEOTIDE SEQUENCE [LARGE SCALE GENOMIC DNA]</scope>
    <source>
        <strain evidence="5">UH-Slu-Lm8-n1</strain>
    </source>
</reference>
<gene>
    <name evidence="4" type="ORF">CY34DRAFT_811200</name>
</gene>
<keyword evidence="2" id="KW-1133">Transmembrane helix</keyword>
<evidence type="ECO:0000313" key="5">
    <source>
        <dbReference type="Proteomes" id="UP000054485"/>
    </source>
</evidence>
<dbReference type="InParanoid" id="A0A0D0AXJ0"/>
<organism evidence="4 5">
    <name type="scientific">Suillus luteus UH-Slu-Lm8-n1</name>
    <dbReference type="NCBI Taxonomy" id="930992"/>
    <lineage>
        <taxon>Eukaryota</taxon>
        <taxon>Fungi</taxon>
        <taxon>Dikarya</taxon>
        <taxon>Basidiomycota</taxon>
        <taxon>Agaricomycotina</taxon>
        <taxon>Agaricomycetes</taxon>
        <taxon>Agaricomycetidae</taxon>
        <taxon>Boletales</taxon>
        <taxon>Suillineae</taxon>
        <taxon>Suillaceae</taxon>
        <taxon>Suillus</taxon>
    </lineage>
</organism>
<feature type="transmembrane region" description="Helical" evidence="2">
    <location>
        <begin position="165"/>
        <end position="190"/>
    </location>
</feature>
<evidence type="ECO:0000313" key="4">
    <source>
        <dbReference type="EMBL" id="KIK36588.1"/>
    </source>
</evidence>
<feature type="transmembrane region" description="Helical" evidence="2">
    <location>
        <begin position="129"/>
        <end position="153"/>
    </location>
</feature>
<protein>
    <recommendedName>
        <fullName evidence="3">DUF6534 domain-containing protein</fullName>
    </recommendedName>
</protein>
<dbReference type="PANTHER" id="PTHR40465:SF1">
    <property type="entry name" value="DUF6534 DOMAIN-CONTAINING PROTEIN"/>
    <property type="match status" value="1"/>
</dbReference>
<feature type="transmembrane region" description="Helical" evidence="2">
    <location>
        <begin position="210"/>
        <end position="234"/>
    </location>
</feature>
<feature type="compositionally biased region" description="Polar residues" evidence="1">
    <location>
        <begin position="302"/>
        <end position="315"/>
    </location>
</feature>
<keyword evidence="5" id="KW-1185">Reference proteome</keyword>
<dbReference type="OrthoDB" id="3046149at2759"/>
<feature type="transmembrane region" description="Helical" evidence="2">
    <location>
        <begin position="88"/>
        <end position="117"/>
    </location>
</feature>
<dbReference type="AlphaFoldDB" id="A0A0D0AXJ0"/>
<dbReference type="InterPro" id="IPR045339">
    <property type="entry name" value="DUF6534"/>
</dbReference>
<feature type="transmembrane region" description="Helical" evidence="2">
    <location>
        <begin position="15"/>
        <end position="40"/>
    </location>
</feature>
<evidence type="ECO:0000256" key="2">
    <source>
        <dbReference type="SAM" id="Phobius"/>
    </source>
</evidence>
<dbReference type="STRING" id="930992.A0A0D0AXJ0"/>
<dbReference type="PANTHER" id="PTHR40465">
    <property type="entry name" value="CHROMOSOME 1, WHOLE GENOME SHOTGUN SEQUENCE"/>
    <property type="match status" value="1"/>
</dbReference>
<sequence>MSDPSPSSPAESENLAVIFLGFTFATFLYGLSFFQMYLYFSRYSRDYIGTKVMVVILFILDTSITGLVSQLLYHYLITMIDVHMEVLYATIPFCIQVLLSVILTMIVQLFFAARLYTVCGGPTSITSRFVSVVVLFCAFIAFVFGLASVVQIFQQKQLSAFAMPTMAIIAEISQGFALVANIIIFIAMCWSLRPSRYPDMVRPVGVFENLTVVFVGRALGLVIIQLAYFCTFVALPGKPYWVAVQMVAPKIYANTVFGLLNTREVKHGIGLNEEESMSDRQDSQINGLPSALRFRSMQITKQSLSFSQQGENSKGSGIEEASKSYTDDQNLESIHSHCSERHAYDKASLS</sequence>
<reference evidence="4 5" key="1">
    <citation type="submission" date="2014-04" db="EMBL/GenBank/DDBJ databases">
        <authorList>
            <consortium name="DOE Joint Genome Institute"/>
            <person name="Kuo A."/>
            <person name="Ruytinx J."/>
            <person name="Rineau F."/>
            <person name="Colpaert J."/>
            <person name="Kohler A."/>
            <person name="Nagy L.G."/>
            <person name="Floudas D."/>
            <person name="Copeland A."/>
            <person name="Barry K.W."/>
            <person name="Cichocki N."/>
            <person name="Veneault-Fourrey C."/>
            <person name="LaButti K."/>
            <person name="Lindquist E.A."/>
            <person name="Lipzen A."/>
            <person name="Lundell T."/>
            <person name="Morin E."/>
            <person name="Murat C."/>
            <person name="Sun H."/>
            <person name="Tunlid A."/>
            <person name="Henrissat B."/>
            <person name="Grigoriev I.V."/>
            <person name="Hibbett D.S."/>
            <person name="Martin F."/>
            <person name="Nordberg H.P."/>
            <person name="Cantor M.N."/>
            <person name="Hua S.X."/>
        </authorList>
    </citation>
    <scope>NUCLEOTIDE SEQUENCE [LARGE SCALE GENOMIC DNA]</scope>
    <source>
        <strain evidence="4 5">UH-Slu-Lm8-n1</strain>
    </source>
</reference>
<accession>A0A0D0AXJ0</accession>
<feature type="region of interest" description="Disordered" evidence="1">
    <location>
        <begin position="302"/>
        <end position="350"/>
    </location>
</feature>
<evidence type="ECO:0000256" key="1">
    <source>
        <dbReference type="SAM" id="MobiDB-lite"/>
    </source>
</evidence>
<proteinExistence type="predicted"/>
<keyword evidence="2" id="KW-0812">Transmembrane</keyword>
<evidence type="ECO:0000259" key="3">
    <source>
        <dbReference type="Pfam" id="PF20152"/>
    </source>
</evidence>
<dbReference type="Pfam" id="PF20152">
    <property type="entry name" value="DUF6534"/>
    <property type="match status" value="1"/>
</dbReference>
<dbReference type="HOGENOM" id="CLU_046025_5_0_1"/>
<feature type="compositionally biased region" description="Basic and acidic residues" evidence="1">
    <location>
        <begin position="334"/>
        <end position="350"/>
    </location>
</feature>
<feature type="domain" description="DUF6534" evidence="3">
    <location>
        <begin position="177"/>
        <end position="264"/>
    </location>
</feature>
<name>A0A0D0AXJ0_9AGAM</name>
<dbReference type="EMBL" id="KN835516">
    <property type="protein sequence ID" value="KIK36588.1"/>
    <property type="molecule type" value="Genomic_DNA"/>
</dbReference>
<keyword evidence="2" id="KW-0472">Membrane</keyword>
<feature type="transmembrane region" description="Helical" evidence="2">
    <location>
        <begin position="52"/>
        <end position="76"/>
    </location>
</feature>